<dbReference type="EMBL" id="FOZK01000001">
    <property type="protein sequence ID" value="SFR93855.1"/>
    <property type="molecule type" value="Genomic_DNA"/>
</dbReference>
<keyword evidence="2 6" id="KW-0819">tRNA processing</keyword>
<dbReference type="GO" id="GO:0004526">
    <property type="term" value="F:ribonuclease P activity"/>
    <property type="evidence" value="ECO:0007669"/>
    <property type="project" value="UniProtKB-UniRule"/>
</dbReference>
<keyword evidence="9" id="KW-1185">Reference proteome</keyword>
<dbReference type="Gene3D" id="2.30.30.210">
    <property type="entry name" value="Ribonuclease P/MRP, subunit p29"/>
    <property type="match status" value="1"/>
</dbReference>
<sequence>MPLTPETLPRHELVGLDVEVVAASNPDAIGIEGRVVTETTRTLGIEGADRVWHVPKDGATFTFDLPSGERVRTAGSKLVARPARRTETTGDSQWR</sequence>
<comment type="function">
    <text evidence="6">Part of ribonuclease P, a protein complex that generates mature tRNA molecules by cleaving their 5'-ends.</text>
</comment>
<dbReference type="AlphaFoldDB" id="A0A1I6KRJ7"/>
<name>A0A1I6KRJ7_9EURY</name>
<comment type="catalytic activity">
    <reaction evidence="6">
        <text>Endonucleolytic cleavage of RNA, removing 5'-extranucleotides from tRNA precursor.</text>
        <dbReference type="EC" id="3.1.26.5"/>
    </reaction>
</comment>
<dbReference type="STRING" id="767519.SAMN05216559_1391"/>
<proteinExistence type="inferred from homology"/>
<dbReference type="RefSeq" id="WP_089815150.1">
    <property type="nucleotide sequence ID" value="NZ_FOZK01000001.1"/>
</dbReference>
<evidence type="ECO:0000313" key="9">
    <source>
        <dbReference type="Proteomes" id="UP000199062"/>
    </source>
</evidence>
<dbReference type="InterPro" id="IPR023534">
    <property type="entry name" value="Rof/RNase_P-like"/>
</dbReference>
<dbReference type="GO" id="GO:0030677">
    <property type="term" value="C:ribonuclease P complex"/>
    <property type="evidence" value="ECO:0007669"/>
    <property type="project" value="UniProtKB-UniRule"/>
</dbReference>
<evidence type="ECO:0000256" key="2">
    <source>
        <dbReference type="ARBA" id="ARBA00022694"/>
    </source>
</evidence>
<comment type="subcellular location">
    <subcellularLocation>
        <location evidence="6">Cytoplasm</location>
    </subcellularLocation>
</comment>
<evidence type="ECO:0000256" key="3">
    <source>
        <dbReference type="ARBA" id="ARBA00022722"/>
    </source>
</evidence>
<keyword evidence="4 6" id="KW-0255">Endonuclease</keyword>
<feature type="compositionally biased region" description="Basic and acidic residues" evidence="7">
    <location>
        <begin position="84"/>
        <end position="95"/>
    </location>
</feature>
<evidence type="ECO:0000256" key="7">
    <source>
        <dbReference type="SAM" id="MobiDB-lite"/>
    </source>
</evidence>
<organism evidence="8 9">
    <name type="scientific">Halomicrobium zhouii</name>
    <dbReference type="NCBI Taxonomy" id="767519"/>
    <lineage>
        <taxon>Archaea</taxon>
        <taxon>Methanobacteriati</taxon>
        <taxon>Methanobacteriota</taxon>
        <taxon>Stenosarchaea group</taxon>
        <taxon>Halobacteria</taxon>
        <taxon>Halobacteriales</taxon>
        <taxon>Haloarculaceae</taxon>
        <taxon>Halomicrobium</taxon>
    </lineage>
</organism>
<dbReference type="EC" id="3.1.26.5" evidence="6"/>
<comment type="similarity">
    <text evidence="6">Belongs to the eukaryotic/archaeal RNase P protein component 1 family.</text>
</comment>
<comment type="subunit">
    <text evidence="6">Consists of a catalytic RNA component and at least 4-5 protein subunits.</text>
</comment>
<reference evidence="8 9" key="1">
    <citation type="submission" date="2016-10" db="EMBL/GenBank/DDBJ databases">
        <authorList>
            <person name="de Groot N.N."/>
        </authorList>
    </citation>
    <scope>NUCLEOTIDE SEQUENCE [LARGE SCALE GENOMIC DNA]</scope>
    <source>
        <strain evidence="8 9">CGMCC 1.10457</strain>
    </source>
</reference>
<evidence type="ECO:0000256" key="4">
    <source>
        <dbReference type="ARBA" id="ARBA00022759"/>
    </source>
</evidence>
<evidence type="ECO:0000256" key="5">
    <source>
        <dbReference type="ARBA" id="ARBA00022801"/>
    </source>
</evidence>
<evidence type="ECO:0000256" key="6">
    <source>
        <dbReference type="HAMAP-Rule" id="MF_00754"/>
    </source>
</evidence>
<dbReference type="InterPro" id="IPR002730">
    <property type="entry name" value="Rpp29/RNP1"/>
</dbReference>
<keyword evidence="3 6" id="KW-0540">Nuclease</keyword>
<evidence type="ECO:0000256" key="1">
    <source>
        <dbReference type="ARBA" id="ARBA00022490"/>
    </source>
</evidence>
<dbReference type="Proteomes" id="UP000199062">
    <property type="component" value="Unassembled WGS sequence"/>
</dbReference>
<accession>A0A1I6KRJ7</accession>
<dbReference type="GO" id="GO:0003723">
    <property type="term" value="F:RNA binding"/>
    <property type="evidence" value="ECO:0007669"/>
    <property type="project" value="InterPro"/>
</dbReference>
<feature type="region of interest" description="Disordered" evidence="7">
    <location>
        <begin position="73"/>
        <end position="95"/>
    </location>
</feature>
<keyword evidence="1 6" id="KW-0963">Cytoplasm</keyword>
<dbReference type="Pfam" id="PF01868">
    <property type="entry name" value="RNase_P-MRP_p29"/>
    <property type="match status" value="1"/>
</dbReference>
<dbReference type="GO" id="GO:0001682">
    <property type="term" value="P:tRNA 5'-leader removal"/>
    <property type="evidence" value="ECO:0007669"/>
    <property type="project" value="UniProtKB-UniRule"/>
</dbReference>
<dbReference type="GO" id="GO:0005737">
    <property type="term" value="C:cytoplasm"/>
    <property type="evidence" value="ECO:0007669"/>
    <property type="project" value="UniProtKB-SubCell"/>
</dbReference>
<dbReference type="SUPFAM" id="SSF101744">
    <property type="entry name" value="Rof/RNase P subunit-like"/>
    <property type="match status" value="1"/>
</dbReference>
<evidence type="ECO:0000313" key="8">
    <source>
        <dbReference type="EMBL" id="SFR93855.1"/>
    </source>
</evidence>
<dbReference type="InterPro" id="IPR036980">
    <property type="entry name" value="RNase_P/MRP_Rpp29_sf"/>
</dbReference>
<keyword evidence="5 6" id="KW-0378">Hydrolase</keyword>
<protein>
    <recommendedName>
        <fullName evidence="6">Ribonuclease P protein component 1</fullName>
        <shortName evidence="6">RNase P component 1</shortName>
        <ecNumber evidence="6">3.1.26.5</ecNumber>
    </recommendedName>
    <alternativeName>
        <fullName evidence="6">Rpp29</fullName>
    </alternativeName>
</protein>
<dbReference type="OrthoDB" id="39019at2157"/>
<dbReference type="SMART" id="SM00538">
    <property type="entry name" value="POP4"/>
    <property type="match status" value="1"/>
</dbReference>
<dbReference type="HAMAP" id="MF_00754">
    <property type="entry name" value="RNase_P_1"/>
    <property type="match status" value="1"/>
</dbReference>
<dbReference type="InterPro" id="IPR023538">
    <property type="entry name" value="RNP1"/>
</dbReference>
<gene>
    <name evidence="6" type="primary">rnp1</name>
    <name evidence="8" type="ORF">SAMN05216559_1391</name>
</gene>